<accession>A0AAJ4SIV4</accession>
<protein>
    <submittedName>
        <fullName evidence="3">Uncharacterized protein</fullName>
    </submittedName>
</protein>
<organism evidence="3 4">
    <name type="scientific">Mammaliicoccus sciuri</name>
    <name type="common">Staphylococcus sciuri</name>
    <dbReference type="NCBI Taxonomy" id="1296"/>
    <lineage>
        <taxon>Bacteria</taxon>
        <taxon>Bacillati</taxon>
        <taxon>Bacillota</taxon>
        <taxon>Bacilli</taxon>
        <taxon>Bacillales</taxon>
        <taxon>Staphylococcaceae</taxon>
        <taxon>Mammaliicoccus</taxon>
    </lineage>
</organism>
<name>A0AAJ4SIV4_MAMSC</name>
<dbReference type="Pfam" id="PF06810">
    <property type="entry name" value="Phage_scaffold"/>
    <property type="match status" value="1"/>
</dbReference>
<dbReference type="RefSeq" id="WP_126476803.1">
    <property type="nucleotide sequence ID" value="NZ_RXWV01000023.1"/>
</dbReference>
<sequence>MNRETLKALELSDEQIEKVMAENGKDIQDIKSQLSDKDTEIKSLETEKETLSKQITTLEKKANDYDKLESTNKELQEQIKDFEVQVASNELDKKILKEVSKDAYDPDDVFLFIDKDKFNRDEESGDITNFNEVMNELRENKAYLFNSDGVISGSKNETFEKDEEVISHNTDYKSGGQPGNPKQEIDHTKRGKELAESIYGKQKEE</sequence>
<evidence type="ECO:0000256" key="2">
    <source>
        <dbReference type="SAM" id="MobiDB-lite"/>
    </source>
</evidence>
<dbReference type="EMBL" id="RXWV01000023">
    <property type="protein sequence ID" value="RTX73776.1"/>
    <property type="molecule type" value="Genomic_DNA"/>
</dbReference>
<evidence type="ECO:0000313" key="4">
    <source>
        <dbReference type="Proteomes" id="UP000274792"/>
    </source>
</evidence>
<comment type="caution">
    <text evidence="3">The sequence shown here is derived from an EMBL/GenBank/DDBJ whole genome shotgun (WGS) entry which is preliminary data.</text>
</comment>
<feature type="region of interest" description="Disordered" evidence="2">
    <location>
        <begin position="156"/>
        <end position="191"/>
    </location>
</feature>
<keyword evidence="1" id="KW-0175">Coiled coil</keyword>
<dbReference type="AlphaFoldDB" id="A0AAJ4SIV4"/>
<dbReference type="Proteomes" id="UP000274792">
    <property type="component" value="Unassembled WGS sequence"/>
</dbReference>
<feature type="coiled-coil region" evidence="1">
    <location>
        <begin position="27"/>
        <end position="92"/>
    </location>
</feature>
<reference evidence="3 4" key="1">
    <citation type="submission" date="2018-10" db="EMBL/GenBank/DDBJ databases">
        <title>A collection Staphylococci species genome sequencing.</title>
        <authorList>
            <person name="Cole K."/>
        </authorList>
    </citation>
    <scope>NUCLEOTIDE SEQUENCE [LARGE SCALE GENOMIC DNA]</scope>
    <source>
        <strain evidence="4">NCTC 12218</strain>
    </source>
</reference>
<evidence type="ECO:0000256" key="1">
    <source>
        <dbReference type="SAM" id="Coils"/>
    </source>
</evidence>
<gene>
    <name evidence="3" type="ORF">CD117_04095</name>
</gene>
<evidence type="ECO:0000313" key="3">
    <source>
        <dbReference type="EMBL" id="RTX73776.1"/>
    </source>
</evidence>
<dbReference type="InterPro" id="IPR009636">
    <property type="entry name" value="SCAF"/>
</dbReference>
<proteinExistence type="predicted"/>